<feature type="transmembrane region" description="Helical" evidence="7">
    <location>
        <begin position="209"/>
        <end position="231"/>
    </location>
</feature>
<feature type="transmembrane region" description="Helical" evidence="7">
    <location>
        <begin position="237"/>
        <end position="260"/>
    </location>
</feature>
<reference evidence="9" key="1">
    <citation type="submission" date="2020-07" db="EMBL/GenBank/DDBJ databases">
        <title>Multicomponent nature underlies the extraordinary mechanical properties of spider dragline silk.</title>
        <authorList>
            <person name="Kono N."/>
            <person name="Nakamura H."/>
            <person name="Mori M."/>
            <person name="Yoshida Y."/>
            <person name="Ohtoshi R."/>
            <person name="Malay A.D."/>
            <person name="Moran D.A.P."/>
            <person name="Tomita M."/>
            <person name="Numata K."/>
            <person name="Arakawa K."/>
        </authorList>
    </citation>
    <scope>NUCLEOTIDE SEQUENCE</scope>
</reference>
<evidence type="ECO:0000313" key="9">
    <source>
        <dbReference type="EMBL" id="GFQ88534.1"/>
    </source>
</evidence>
<name>A0A8X6KX77_TRICU</name>
<feature type="transmembrane region" description="Helical" evidence="7">
    <location>
        <begin position="494"/>
        <end position="520"/>
    </location>
</feature>
<dbReference type="GO" id="GO:1902600">
    <property type="term" value="P:proton transmembrane transport"/>
    <property type="evidence" value="ECO:0007669"/>
    <property type="project" value="InterPro"/>
</dbReference>
<proteinExistence type="inferred from homology"/>
<dbReference type="PANTHER" id="PTHR31102:SF1">
    <property type="entry name" value="CATION_H+ EXCHANGER DOMAIN-CONTAINING PROTEIN"/>
    <property type="match status" value="1"/>
</dbReference>
<comment type="similarity">
    <text evidence="2">Belongs to the monovalent cation:proton antiporter 1 (CPA1) transporter (TC 2.A.36) family.</text>
</comment>
<feature type="transmembrane region" description="Helical" evidence="7">
    <location>
        <begin position="369"/>
        <end position="386"/>
    </location>
</feature>
<feature type="transmembrane region" description="Helical" evidence="7">
    <location>
        <begin position="398"/>
        <end position="417"/>
    </location>
</feature>
<protein>
    <recommendedName>
        <fullName evidence="8">Cation/H+ exchanger transmembrane domain-containing protein</fullName>
    </recommendedName>
</protein>
<feature type="compositionally biased region" description="Basic and acidic residues" evidence="6">
    <location>
        <begin position="540"/>
        <end position="551"/>
    </location>
</feature>
<evidence type="ECO:0000256" key="2">
    <source>
        <dbReference type="ARBA" id="ARBA00007367"/>
    </source>
</evidence>
<organism evidence="9 10">
    <name type="scientific">Trichonephila clavata</name>
    <name type="common">Joro spider</name>
    <name type="synonym">Nephila clavata</name>
    <dbReference type="NCBI Taxonomy" id="2740835"/>
    <lineage>
        <taxon>Eukaryota</taxon>
        <taxon>Metazoa</taxon>
        <taxon>Ecdysozoa</taxon>
        <taxon>Arthropoda</taxon>
        <taxon>Chelicerata</taxon>
        <taxon>Arachnida</taxon>
        <taxon>Araneae</taxon>
        <taxon>Araneomorphae</taxon>
        <taxon>Entelegynae</taxon>
        <taxon>Araneoidea</taxon>
        <taxon>Nephilidae</taxon>
        <taxon>Trichonephila</taxon>
    </lineage>
</organism>
<sequence>MRMKIHGSVKVVSKATDCRKKENGVKILCVYQNVQFISQGLYKDKPYNSFIAIMEVSSLHVDERYLDVYSEIEDPKSKQKNWFQRACDKILPSHRVINLCITRFLVFMFFGMFMYGMLEEDVLPGSELFSLFLLAILATIGGQIVGLMTLPPLLGMMIVGFIFRNVENPLYENISLETIMSVKEMALAFILMRAGLSIDSEKLMKLKFVVLRLVLIPCIIEATTVGVIAHFLLDLPFIFSCMLGWLMSSISPEVVMPIILKHESKGYGVKKGIPTLIIAACSLDDILGIACFTVCFSIAFSTENLAWTIVKGPLEPLVGLAFGSVFGVIFWHFPSPKMRMNKLVYYNVLLLSFSSTAILFFSVRFRLPGAGPLGSIILAFVAGIRWRHNEKHFYNVQYVIKIIWYVMEPFLFSLIGAEVTLDTLRTDAGFATLAIFSGLSLRYIVTIITCIGAGFNIKEKVFIASSWISKATVQAAIGSQALDYARQNKLDAHLVRYGTVVLSVCVLSILYTAPLGAILANALGPVLLTKDEESPGSSEFYEKDSQEKPEESAENSAPEGKTSSTTLVKNDNERI</sequence>
<feature type="transmembrane region" description="Helical" evidence="7">
    <location>
        <begin position="429"/>
        <end position="455"/>
    </location>
</feature>
<keyword evidence="5 7" id="KW-0472">Membrane</keyword>
<keyword evidence="4 7" id="KW-1133">Transmembrane helix</keyword>
<evidence type="ECO:0000259" key="8">
    <source>
        <dbReference type="Pfam" id="PF00999"/>
    </source>
</evidence>
<dbReference type="EMBL" id="BMAO01033307">
    <property type="protein sequence ID" value="GFQ88534.1"/>
    <property type="molecule type" value="Genomic_DNA"/>
</dbReference>
<feature type="transmembrane region" description="Helical" evidence="7">
    <location>
        <begin position="343"/>
        <end position="363"/>
    </location>
</feature>
<keyword evidence="10" id="KW-1185">Reference proteome</keyword>
<dbReference type="Proteomes" id="UP000887116">
    <property type="component" value="Unassembled WGS sequence"/>
</dbReference>
<evidence type="ECO:0000313" key="10">
    <source>
        <dbReference type="Proteomes" id="UP000887116"/>
    </source>
</evidence>
<feature type="region of interest" description="Disordered" evidence="6">
    <location>
        <begin position="532"/>
        <end position="575"/>
    </location>
</feature>
<comment type="caution">
    <text evidence="9">The sequence shown here is derived from an EMBL/GenBank/DDBJ whole genome shotgun (WGS) entry which is preliminary data.</text>
</comment>
<gene>
    <name evidence="9" type="primary">SLC9B2</name>
    <name evidence="9" type="ORF">TNCT_38741</name>
</gene>
<feature type="transmembrane region" description="Helical" evidence="7">
    <location>
        <begin position="272"/>
        <end position="300"/>
    </location>
</feature>
<dbReference type="Pfam" id="PF00999">
    <property type="entry name" value="Na_H_Exchanger"/>
    <property type="match status" value="1"/>
</dbReference>
<dbReference type="OrthoDB" id="423807at2759"/>
<dbReference type="InterPro" id="IPR051843">
    <property type="entry name" value="CPA1_transporter"/>
</dbReference>
<feature type="transmembrane region" description="Helical" evidence="7">
    <location>
        <begin position="312"/>
        <end position="331"/>
    </location>
</feature>
<evidence type="ECO:0000256" key="3">
    <source>
        <dbReference type="ARBA" id="ARBA00022692"/>
    </source>
</evidence>
<accession>A0A8X6KX77</accession>
<evidence type="ECO:0000256" key="7">
    <source>
        <dbReference type="SAM" id="Phobius"/>
    </source>
</evidence>
<evidence type="ECO:0000256" key="5">
    <source>
        <dbReference type="ARBA" id="ARBA00023136"/>
    </source>
</evidence>
<dbReference type="InterPro" id="IPR038770">
    <property type="entry name" value="Na+/solute_symporter_sf"/>
</dbReference>
<evidence type="ECO:0000256" key="4">
    <source>
        <dbReference type="ARBA" id="ARBA00022989"/>
    </source>
</evidence>
<dbReference type="InterPro" id="IPR006153">
    <property type="entry name" value="Cation/H_exchanger_TM"/>
</dbReference>
<dbReference type="PANTHER" id="PTHR31102">
    <property type="match status" value="1"/>
</dbReference>
<keyword evidence="3 7" id="KW-0812">Transmembrane</keyword>
<comment type="subcellular location">
    <subcellularLocation>
        <location evidence="1">Membrane</location>
        <topology evidence="1">Multi-pass membrane protein</topology>
    </subcellularLocation>
</comment>
<evidence type="ECO:0000256" key="6">
    <source>
        <dbReference type="SAM" id="MobiDB-lite"/>
    </source>
</evidence>
<dbReference type="GO" id="GO:0016020">
    <property type="term" value="C:membrane"/>
    <property type="evidence" value="ECO:0007669"/>
    <property type="project" value="UniProtKB-SubCell"/>
</dbReference>
<feature type="domain" description="Cation/H+ exchanger transmembrane" evidence="8">
    <location>
        <begin position="135"/>
        <end position="509"/>
    </location>
</feature>
<dbReference type="GO" id="GO:0015297">
    <property type="term" value="F:antiporter activity"/>
    <property type="evidence" value="ECO:0007669"/>
    <property type="project" value="InterPro"/>
</dbReference>
<evidence type="ECO:0000256" key="1">
    <source>
        <dbReference type="ARBA" id="ARBA00004141"/>
    </source>
</evidence>
<dbReference type="Gene3D" id="1.20.1530.20">
    <property type="match status" value="1"/>
</dbReference>
<dbReference type="AlphaFoldDB" id="A0A8X6KX77"/>
<feature type="transmembrane region" description="Helical" evidence="7">
    <location>
        <begin position="130"/>
        <end position="163"/>
    </location>
</feature>
<feature type="transmembrane region" description="Helical" evidence="7">
    <location>
        <begin position="96"/>
        <end position="118"/>
    </location>
</feature>